<dbReference type="OMA" id="SPNYMLR"/>
<evidence type="ECO:0000313" key="4">
    <source>
        <dbReference type="WormBase" id="Y54G2A.57"/>
    </source>
</evidence>
<dbReference type="KEGG" id="cel:CELE_Y54G2A.57"/>
<dbReference type="EMBL" id="BX284604">
    <property type="protein sequence ID" value="CCD83543.1"/>
    <property type="molecule type" value="Genomic_DNA"/>
</dbReference>
<proteinExistence type="evidence at protein level"/>
<dbReference type="OrthoDB" id="6244967at2759"/>
<keyword evidence="5" id="KW-1267">Proteomics identification</keyword>
<dbReference type="WormBase" id="Y54G2A.57">
    <property type="protein sequence ID" value="CE44745"/>
    <property type="gene ID" value="WBGene00189961"/>
</dbReference>
<evidence type="ECO:0000256" key="1">
    <source>
        <dbReference type="SAM" id="SignalP"/>
    </source>
</evidence>
<reference evidence="2 3" key="1">
    <citation type="journal article" date="1998" name="Science">
        <title>Genome sequence of the nematode C. elegans: a platform for investigating biology.</title>
        <authorList>
            <consortium name="The C. elegans sequencing consortium"/>
            <person name="Sulson J.E."/>
            <person name="Waterston R."/>
        </authorList>
    </citation>
    <scope>NUCLEOTIDE SEQUENCE [LARGE SCALE GENOMIC DNA]</scope>
    <source>
        <strain evidence="2 3">Bristol N2</strain>
    </source>
</reference>
<sequence>MILGYPFRPCDPHIIFLAVLILISHALSSPLDYPEEPETSEVTPQEPLSKIVFVNDLPPGETVQFDFAKGVSVYVSSSRESEAEIYEEKIQILRPNSEESFQKMTDAGMNVNSDTGEIKPVFKQEFQISIRNNNAQRASFKNPGIIYFLQESDEKHVSTVYESSATEKRNIFVQSDNIDTRYVTVLNPSGAVKIWDIHHIDGLTALTVSAGGLQEAKSTSFTIHDIGKGAAHTGAPLYFAEPVLTFHKQLSIFAGSSFEVTVKGVDVPTKALIPMTWSDWSLAMSPNYMLRTESKSFKYIFNATAENSQFDLWLFGELAEDSSLQVSYDGIEGAGSESFRKRDLQSTYKNVKGQTVTVEYHRGEHDVTEGVLVRVECSQSSSTIILHIAFLAVFLQRLL</sequence>
<evidence type="ECO:0007829" key="5">
    <source>
        <dbReference type="PeptideAtlas" id="D0G915"/>
    </source>
</evidence>
<dbReference type="FunCoup" id="D0G915">
    <property type="interactions" value="227"/>
</dbReference>
<dbReference type="AlphaFoldDB" id="D0G915"/>
<evidence type="ECO:0000313" key="2">
    <source>
        <dbReference type="EMBL" id="CCD83543.1"/>
    </source>
</evidence>
<organism evidence="2 3">
    <name type="scientific">Caenorhabditis elegans</name>
    <dbReference type="NCBI Taxonomy" id="6239"/>
    <lineage>
        <taxon>Eukaryota</taxon>
        <taxon>Metazoa</taxon>
        <taxon>Ecdysozoa</taxon>
        <taxon>Nematoda</taxon>
        <taxon>Chromadorea</taxon>
        <taxon>Rhabditida</taxon>
        <taxon>Rhabditina</taxon>
        <taxon>Rhabditomorpha</taxon>
        <taxon>Rhabditoidea</taxon>
        <taxon>Rhabditidae</taxon>
        <taxon>Peloderinae</taxon>
        <taxon>Caenorhabditis</taxon>
    </lineage>
</organism>
<dbReference type="AGR" id="WB:WBGene00189961"/>
<dbReference type="eggNOG" id="ENOG502TFZ8">
    <property type="taxonomic scope" value="Eukaryota"/>
</dbReference>
<dbReference type="Proteomes" id="UP000001940">
    <property type="component" value="Chromosome IV"/>
</dbReference>
<dbReference type="PaxDb" id="6239-Y54G2A.57"/>
<dbReference type="PeptideAtlas" id="D0G915"/>
<name>D0G915_CAEEL</name>
<dbReference type="RefSeq" id="NP_001255242.1">
    <property type="nucleotide sequence ID" value="NM_001268313.1"/>
</dbReference>
<dbReference type="InParanoid" id="D0G915"/>
<dbReference type="GeneID" id="13192508"/>
<feature type="chain" id="PRO_5003007879" evidence="1">
    <location>
        <begin position="29"/>
        <end position="399"/>
    </location>
</feature>
<protein>
    <submittedName>
        <fullName evidence="2">CUB_2 domain-containing protein</fullName>
    </submittedName>
</protein>
<keyword evidence="1" id="KW-0732">Signal</keyword>
<dbReference type="CTD" id="13192508"/>
<keyword evidence="3" id="KW-1185">Reference proteome</keyword>
<accession>D0G915</accession>
<dbReference type="HOGENOM" id="CLU_718127_0_0_1"/>
<evidence type="ECO:0000313" key="3">
    <source>
        <dbReference type="Proteomes" id="UP000001940"/>
    </source>
</evidence>
<dbReference type="Bgee" id="WBGene00189961">
    <property type="expression patterns" value="Expressed in adult organism"/>
</dbReference>
<feature type="signal peptide" evidence="1">
    <location>
        <begin position="1"/>
        <end position="28"/>
    </location>
</feature>
<gene>
    <name evidence="2" type="ORF">CELE_Y54G2A.57</name>
    <name evidence="2 4" type="ORF">Y54G2A.57</name>
</gene>